<accession>A0A7W7Y5A5</accession>
<dbReference type="InterPro" id="IPR032466">
    <property type="entry name" value="Metal_Hydrolase"/>
</dbReference>
<evidence type="ECO:0000256" key="1">
    <source>
        <dbReference type="PIRSR" id="PIRSR005902-1"/>
    </source>
</evidence>
<proteinExistence type="predicted"/>
<keyword evidence="3" id="KW-1185">Reference proteome</keyword>
<dbReference type="EMBL" id="JACHID010000009">
    <property type="protein sequence ID" value="MBB5022267.1"/>
    <property type="molecule type" value="Genomic_DNA"/>
</dbReference>
<feature type="binding site" evidence="1">
    <location>
        <position position="138"/>
    </location>
    <ligand>
        <name>a divalent metal cation</name>
        <dbReference type="ChEBI" id="CHEBI:60240"/>
        <label>2</label>
    </ligand>
</feature>
<feature type="binding site" evidence="1">
    <location>
        <position position="9"/>
    </location>
    <ligand>
        <name>a divalent metal cation</name>
        <dbReference type="ChEBI" id="CHEBI:60240"/>
        <label>1</label>
    </ligand>
</feature>
<feature type="binding site" evidence="1">
    <location>
        <position position="185"/>
    </location>
    <ligand>
        <name>a divalent metal cation</name>
        <dbReference type="ChEBI" id="CHEBI:60240"/>
        <label>1</label>
    </ligand>
</feature>
<sequence length="229" mass="26205">MQSGFIDSHVHLQDFEELPDSAYSQSPCLIPAIQGEDNRQLAVRCQSARFALGYHPMFLPESIDWQAFGQLLDEGGFCAVGECGLDRRAPDRARQHEVFESQIRLAMERDLPLVIHGVGCLDELVDLSRRYRFRGVLHFYQYKTIPEVFRASDLYFGYCAKMQRSSRSRKLFAQMPRDRILVETDGDAHTPPCWQALGSAYRDLAKLRNEPLDGLVQQVAQNYEALFAK</sequence>
<dbReference type="Gene3D" id="3.20.20.140">
    <property type="entry name" value="Metal-dependent hydrolases"/>
    <property type="match status" value="1"/>
</dbReference>
<feature type="binding site" evidence="1">
    <location>
        <position position="116"/>
    </location>
    <ligand>
        <name>a divalent metal cation</name>
        <dbReference type="ChEBI" id="CHEBI:60240"/>
        <label>2</label>
    </ligand>
</feature>
<dbReference type="PIRSF" id="PIRSF005902">
    <property type="entry name" value="DNase_TatD"/>
    <property type="match status" value="1"/>
</dbReference>
<dbReference type="Pfam" id="PF01026">
    <property type="entry name" value="TatD_DNase"/>
    <property type="match status" value="1"/>
</dbReference>
<dbReference type="GO" id="GO:0005829">
    <property type="term" value="C:cytosol"/>
    <property type="evidence" value="ECO:0007669"/>
    <property type="project" value="TreeGrafter"/>
</dbReference>
<feature type="binding site" evidence="1">
    <location>
        <position position="82"/>
    </location>
    <ligand>
        <name>a divalent metal cation</name>
        <dbReference type="ChEBI" id="CHEBI:60240"/>
        <label>1</label>
    </ligand>
</feature>
<protein>
    <submittedName>
        <fullName evidence="2">TatD DNase family protein</fullName>
        <ecNumber evidence="2">3.1.21.-</ecNumber>
    </submittedName>
</protein>
<gene>
    <name evidence="2" type="ORF">HNR37_001599</name>
</gene>
<comment type="caution">
    <text evidence="2">The sequence shown here is derived from an EMBL/GenBank/DDBJ whole genome shotgun (WGS) entry which is preliminary data.</text>
</comment>
<feature type="binding site" evidence="1">
    <location>
        <position position="11"/>
    </location>
    <ligand>
        <name>a divalent metal cation</name>
        <dbReference type="ChEBI" id="CHEBI:60240"/>
        <label>1</label>
    </ligand>
</feature>
<dbReference type="InterPro" id="IPR001130">
    <property type="entry name" value="TatD-like"/>
</dbReference>
<reference evidence="2 3" key="1">
    <citation type="submission" date="2020-08" db="EMBL/GenBank/DDBJ databases">
        <title>Genomic Encyclopedia of Type Strains, Phase IV (KMG-IV): sequencing the most valuable type-strain genomes for metagenomic binning, comparative biology and taxonomic classification.</title>
        <authorList>
            <person name="Goeker M."/>
        </authorList>
    </citation>
    <scope>NUCLEOTIDE SEQUENCE [LARGE SCALE GENOMIC DNA]</scope>
    <source>
        <strain evidence="2 3">DSM 22071</strain>
    </source>
</reference>
<dbReference type="PANTHER" id="PTHR46124">
    <property type="entry name" value="D-AMINOACYL-TRNA DEACYLASE"/>
    <property type="match status" value="1"/>
</dbReference>
<keyword evidence="2" id="KW-0378">Hydrolase</keyword>
<evidence type="ECO:0000313" key="2">
    <source>
        <dbReference type="EMBL" id="MBB5022267.1"/>
    </source>
</evidence>
<dbReference type="Proteomes" id="UP000528322">
    <property type="component" value="Unassembled WGS sequence"/>
</dbReference>
<keyword evidence="1" id="KW-0479">Metal-binding</keyword>
<dbReference type="SUPFAM" id="SSF51556">
    <property type="entry name" value="Metallo-dependent hydrolases"/>
    <property type="match status" value="1"/>
</dbReference>
<evidence type="ECO:0000313" key="3">
    <source>
        <dbReference type="Proteomes" id="UP000528322"/>
    </source>
</evidence>
<name>A0A7W7Y5A5_9BACT</name>
<dbReference type="AlphaFoldDB" id="A0A7W7Y5A5"/>
<organism evidence="2 3">
    <name type="scientific">Desulfurispira natronophila</name>
    <dbReference type="NCBI Taxonomy" id="682562"/>
    <lineage>
        <taxon>Bacteria</taxon>
        <taxon>Pseudomonadati</taxon>
        <taxon>Chrysiogenota</taxon>
        <taxon>Chrysiogenia</taxon>
        <taxon>Chrysiogenales</taxon>
        <taxon>Chrysiogenaceae</taxon>
        <taxon>Desulfurispira</taxon>
    </lineage>
</organism>
<dbReference type="GO" id="GO:0016788">
    <property type="term" value="F:hydrolase activity, acting on ester bonds"/>
    <property type="evidence" value="ECO:0007669"/>
    <property type="project" value="InterPro"/>
</dbReference>
<dbReference type="GO" id="GO:0046872">
    <property type="term" value="F:metal ion binding"/>
    <property type="evidence" value="ECO:0007669"/>
    <property type="project" value="UniProtKB-KW"/>
</dbReference>
<dbReference type="EC" id="3.1.21.-" evidence="2"/>
<dbReference type="RefSeq" id="WP_183732466.1">
    <property type="nucleotide sequence ID" value="NZ_JACHID010000009.1"/>
</dbReference>
<dbReference type="PANTHER" id="PTHR46124:SF3">
    <property type="entry name" value="HYDROLASE"/>
    <property type="match status" value="1"/>
</dbReference>